<dbReference type="Proteomes" id="UP000318422">
    <property type="component" value="Unassembled WGS sequence"/>
</dbReference>
<dbReference type="Pfam" id="PF01149">
    <property type="entry name" value="Fapy_DNA_glyco"/>
    <property type="match status" value="1"/>
</dbReference>
<dbReference type="EMBL" id="BJNV01000054">
    <property type="protein sequence ID" value="GEC96807.1"/>
    <property type="molecule type" value="Genomic_DNA"/>
</dbReference>
<dbReference type="AlphaFoldDB" id="A0A4Y4D0K2"/>
<evidence type="ECO:0000256" key="14">
    <source>
        <dbReference type="ARBA" id="ARBA00044632"/>
    </source>
</evidence>
<evidence type="ECO:0000259" key="17">
    <source>
        <dbReference type="PROSITE" id="PS51068"/>
    </source>
</evidence>
<keyword evidence="11 15" id="KW-0456">Lyase</keyword>
<evidence type="ECO:0000256" key="4">
    <source>
        <dbReference type="ARBA" id="ARBA00022723"/>
    </source>
</evidence>
<evidence type="ECO:0000256" key="3">
    <source>
        <dbReference type="ARBA" id="ARBA00011245"/>
    </source>
</evidence>
<dbReference type="CDD" id="cd08966">
    <property type="entry name" value="EcFpg-like_N"/>
    <property type="match status" value="1"/>
</dbReference>
<dbReference type="OrthoDB" id="9800855at2"/>
<dbReference type="PROSITE" id="PS51066">
    <property type="entry name" value="ZF_FPG_2"/>
    <property type="match status" value="1"/>
</dbReference>
<comment type="function">
    <text evidence="15">Involved in base excision repair of DNA damaged by oxidation or by mutagenic agents. Acts as DNA glycosylase that recognizes and removes damaged bases. Has a preference for oxidized purines, such as 7,8-dihydro-8-oxoguanine (8-oxoG). Has AP (apurinic/apyrimidinic) lyase activity and introduces nicks in the DNA strand. Cleaves the DNA backbone by beta-delta elimination to generate a single-strand break at the site of the removed base with both 3'- and 5'-phosphates.</text>
</comment>
<comment type="cofactor">
    <cofactor evidence="15">
        <name>Zn(2+)</name>
        <dbReference type="ChEBI" id="CHEBI:29105"/>
    </cofactor>
    <text evidence="15">Binds 1 zinc ion per subunit.</text>
</comment>
<keyword evidence="9 15" id="KW-0238">DNA-binding</keyword>
<protein>
    <recommendedName>
        <fullName evidence="15">Formamidopyrimidine-DNA glycosylase</fullName>
        <shortName evidence="15">Fapy-DNA glycosylase</shortName>
        <ecNumber evidence="15">3.2.2.23</ecNumber>
    </recommendedName>
    <alternativeName>
        <fullName evidence="15">DNA-(apurinic or apyrimidinic site) lyase MutM</fullName>
        <shortName evidence="15">AP lyase MutM</shortName>
        <ecNumber evidence="15">4.2.99.18</ecNumber>
    </alternativeName>
</protein>
<dbReference type="InterPro" id="IPR000214">
    <property type="entry name" value="Znf_DNA_glyclase/AP_lyase"/>
</dbReference>
<keyword evidence="19" id="KW-1185">Reference proteome</keyword>
<organism evidence="18 19">
    <name type="scientific">Zoogloea ramigera</name>
    <dbReference type="NCBI Taxonomy" id="350"/>
    <lineage>
        <taxon>Bacteria</taxon>
        <taxon>Pseudomonadati</taxon>
        <taxon>Pseudomonadota</taxon>
        <taxon>Betaproteobacteria</taxon>
        <taxon>Rhodocyclales</taxon>
        <taxon>Zoogloeaceae</taxon>
        <taxon>Zoogloea</taxon>
    </lineage>
</organism>
<proteinExistence type="inferred from homology"/>
<evidence type="ECO:0000256" key="9">
    <source>
        <dbReference type="ARBA" id="ARBA00023125"/>
    </source>
</evidence>
<keyword evidence="4 15" id="KW-0479">Metal-binding</keyword>
<evidence type="ECO:0000256" key="11">
    <source>
        <dbReference type="ARBA" id="ARBA00023239"/>
    </source>
</evidence>
<comment type="caution">
    <text evidence="18">The sequence shown here is derived from an EMBL/GenBank/DDBJ whole genome shotgun (WGS) entry which is preliminary data.</text>
</comment>
<dbReference type="SMART" id="SM01232">
    <property type="entry name" value="H2TH"/>
    <property type="match status" value="1"/>
</dbReference>
<comment type="catalytic activity">
    <reaction evidence="14 15">
        <text>2'-deoxyribonucleotide-(2'-deoxyribose 5'-phosphate)-2'-deoxyribonucleotide-DNA = a 3'-end 2'-deoxyribonucleotide-(2,3-dehydro-2,3-deoxyribose 5'-phosphate)-DNA + a 5'-end 5'-phospho-2'-deoxyribonucleoside-DNA + H(+)</text>
        <dbReference type="Rhea" id="RHEA:66592"/>
        <dbReference type="Rhea" id="RHEA-COMP:13180"/>
        <dbReference type="Rhea" id="RHEA-COMP:16897"/>
        <dbReference type="Rhea" id="RHEA-COMP:17067"/>
        <dbReference type="ChEBI" id="CHEBI:15378"/>
        <dbReference type="ChEBI" id="CHEBI:136412"/>
        <dbReference type="ChEBI" id="CHEBI:157695"/>
        <dbReference type="ChEBI" id="CHEBI:167181"/>
        <dbReference type="EC" id="4.2.99.18"/>
    </reaction>
</comment>
<dbReference type="GO" id="GO:0140078">
    <property type="term" value="F:class I DNA-(apurinic or apyrimidinic site) endonuclease activity"/>
    <property type="evidence" value="ECO:0007669"/>
    <property type="project" value="UniProtKB-EC"/>
</dbReference>
<dbReference type="EC" id="3.2.2.23" evidence="15"/>
<evidence type="ECO:0000256" key="13">
    <source>
        <dbReference type="ARBA" id="ARBA00023295"/>
    </source>
</evidence>
<keyword evidence="10 15" id="KW-0234">DNA repair</keyword>
<feature type="domain" description="FPG-type" evidence="16">
    <location>
        <begin position="235"/>
        <end position="269"/>
    </location>
</feature>
<dbReference type="Pfam" id="PF06831">
    <property type="entry name" value="H2TH"/>
    <property type="match status" value="1"/>
</dbReference>
<sequence length="269" mass="29724">MPELPEVETTRRGIAPELTGLRATGVVIRNGRLRHPIPPDLEATLAGQRLEAVERRAKYLLFRFENGSLLVHLGMSGSLRIVAAGLAPEKHDHLDITFGPRALRLRDPRRFGLVLWQPGDTPHPLLAQLGIEPLSDGFDGRWLHQASRGRRIPVKLFLMDAAQVVGIGNIYASESLFRAGIDPTLPVGELGPRRCARLATCIRETLTDALAAGGSTLRDFVGSNGSPGYFQQQYFVYGRDGEPCRQCATPIRKRIMGQRATFFCARCQH</sequence>
<comment type="similarity">
    <text evidence="2 15">Belongs to the FPG family.</text>
</comment>
<dbReference type="InterPro" id="IPR020629">
    <property type="entry name" value="FPG_Glyclase"/>
</dbReference>
<dbReference type="InterPro" id="IPR015886">
    <property type="entry name" value="H2TH_FPG"/>
</dbReference>
<dbReference type="Gene3D" id="3.20.190.10">
    <property type="entry name" value="MutM-like, N-terminal"/>
    <property type="match status" value="1"/>
</dbReference>
<evidence type="ECO:0000256" key="2">
    <source>
        <dbReference type="ARBA" id="ARBA00009409"/>
    </source>
</evidence>
<evidence type="ECO:0000256" key="15">
    <source>
        <dbReference type="HAMAP-Rule" id="MF_00103"/>
    </source>
</evidence>
<dbReference type="InterPro" id="IPR035937">
    <property type="entry name" value="FPG_N"/>
</dbReference>
<dbReference type="InterPro" id="IPR010663">
    <property type="entry name" value="Znf_FPG/IleRS"/>
</dbReference>
<feature type="binding site" evidence="15">
    <location>
        <position position="109"/>
    </location>
    <ligand>
        <name>DNA</name>
        <dbReference type="ChEBI" id="CHEBI:16991"/>
    </ligand>
</feature>
<keyword evidence="8 15" id="KW-0862">Zinc</keyword>
<dbReference type="FunFam" id="1.10.8.50:FF:000003">
    <property type="entry name" value="Formamidopyrimidine-DNA glycosylase"/>
    <property type="match status" value="1"/>
</dbReference>
<accession>A0A4Y4D0K2</accession>
<name>A0A4Y4D0K2_ZOORA</name>
<dbReference type="Gene3D" id="1.10.8.50">
    <property type="match status" value="1"/>
</dbReference>
<dbReference type="SUPFAM" id="SSF46946">
    <property type="entry name" value="S13-like H2TH domain"/>
    <property type="match status" value="1"/>
</dbReference>
<keyword evidence="12 15" id="KW-0511">Multifunctional enzyme</keyword>
<feature type="active site" description="Proton donor" evidence="15">
    <location>
        <position position="3"/>
    </location>
</feature>
<feature type="active site" description="Proton donor; for delta-elimination activity" evidence="15">
    <location>
        <position position="259"/>
    </location>
</feature>
<keyword evidence="13 15" id="KW-0326">Glycosidase</keyword>
<evidence type="ECO:0000313" key="18">
    <source>
        <dbReference type="EMBL" id="GEC96807.1"/>
    </source>
</evidence>
<dbReference type="PROSITE" id="PS51068">
    <property type="entry name" value="FPG_CAT"/>
    <property type="match status" value="1"/>
</dbReference>
<dbReference type="RefSeq" id="WP_141353487.1">
    <property type="nucleotide sequence ID" value="NZ_BJNV01000054.1"/>
</dbReference>
<feature type="active site" description="Proton donor; for beta-elimination activity" evidence="15">
    <location>
        <position position="58"/>
    </location>
</feature>
<keyword evidence="7 15" id="KW-0378">Hydrolase</keyword>
<gene>
    <name evidence="15 18" type="primary">mutM</name>
    <name evidence="15" type="synonym">fpg</name>
    <name evidence="18" type="ORF">ZRA01_28800</name>
</gene>
<dbReference type="InterPro" id="IPR012319">
    <property type="entry name" value="FPG_cat"/>
</dbReference>
<evidence type="ECO:0000256" key="7">
    <source>
        <dbReference type="ARBA" id="ARBA00022801"/>
    </source>
</evidence>
<dbReference type="HAMAP" id="MF_00103">
    <property type="entry name" value="Fapy_DNA_glycosyl"/>
    <property type="match status" value="1"/>
</dbReference>
<dbReference type="GO" id="GO:0034039">
    <property type="term" value="F:8-oxo-7,8-dihydroguanine DNA N-glycosylase activity"/>
    <property type="evidence" value="ECO:0007669"/>
    <property type="project" value="TreeGrafter"/>
</dbReference>
<dbReference type="GO" id="GO:0008270">
    <property type="term" value="F:zinc ion binding"/>
    <property type="evidence" value="ECO:0007669"/>
    <property type="project" value="UniProtKB-UniRule"/>
</dbReference>
<evidence type="ECO:0000256" key="1">
    <source>
        <dbReference type="ARBA" id="ARBA00001668"/>
    </source>
</evidence>
<evidence type="ECO:0000256" key="8">
    <source>
        <dbReference type="ARBA" id="ARBA00022833"/>
    </source>
</evidence>
<evidence type="ECO:0000256" key="6">
    <source>
        <dbReference type="ARBA" id="ARBA00022771"/>
    </source>
</evidence>
<dbReference type="NCBIfam" id="NF002211">
    <property type="entry name" value="PRK01103.1"/>
    <property type="match status" value="1"/>
</dbReference>
<keyword evidence="6 15" id="KW-0863">Zinc-finger</keyword>
<feature type="domain" description="Formamidopyrimidine-DNA glycosylase catalytic" evidence="17">
    <location>
        <begin position="2"/>
        <end position="112"/>
    </location>
</feature>
<dbReference type="GO" id="GO:0003684">
    <property type="term" value="F:damaged DNA binding"/>
    <property type="evidence" value="ECO:0007669"/>
    <property type="project" value="InterPro"/>
</dbReference>
<dbReference type="SUPFAM" id="SSF81624">
    <property type="entry name" value="N-terminal domain of MutM-like DNA repair proteins"/>
    <property type="match status" value="1"/>
</dbReference>
<feature type="binding site" evidence="15">
    <location>
        <position position="150"/>
    </location>
    <ligand>
        <name>DNA</name>
        <dbReference type="ChEBI" id="CHEBI:16991"/>
    </ligand>
</feature>
<evidence type="ECO:0000256" key="12">
    <source>
        <dbReference type="ARBA" id="ARBA00023268"/>
    </source>
</evidence>
<keyword evidence="5 15" id="KW-0227">DNA damage</keyword>
<comment type="subunit">
    <text evidence="3 15">Monomer.</text>
</comment>
<dbReference type="SMART" id="SM00898">
    <property type="entry name" value="Fapy_DNA_glyco"/>
    <property type="match status" value="1"/>
</dbReference>
<evidence type="ECO:0000259" key="16">
    <source>
        <dbReference type="PROSITE" id="PS51066"/>
    </source>
</evidence>
<reference evidence="18 19" key="1">
    <citation type="submission" date="2019-06" db="EMBL/GenBank/DDBJ databases">
        <title>Whole genome shotgun sequence of Zoogloea ramigera NBRC 15342.</title>
        <authorList>
            <person name="Hosoyama A."/>
            <person name="Uohara A."/>
            <person name="Ohji S."/>
            <person name="Ichikawa N."/>
        </authorList>
    </citation>
    <scope>NUCLEOTIDE SEQUENCE [LARGE SCALE GENOMIC DNA]</scope>
    <source>
        <strain evidence="18 19">NBRC 15342</strain>
    </source>
</reference>
<feature type="active site" description="Schiff-base intermediate with DNA" evidence="15">
    <location>
        <position position="2"/>
    </location>
</feature>
<dbReference type="EC" id="4.2.99.18" evidence="15"/>
<dbReference type="Pfam" id="PF06827">
    <property type="entry name" value="zf-FPG_IleRS"/>
    <property type="match status" value="1"/>
</dbReference>
<dbReference type="NCBIfam" id="TIGR00577">
    <property type="entry name" value="fpg"/>
    <property type="match status" value="1"/>
</dbReference>
<dbReference type="InterPro" id="IPR010979">
    <property type="entry name" value="Ribosomal_uS13-like_H2TH"/>
</dbReference>
<dbReference type="PROSITE" id="PS01242">
    <property type="entry name" value="ZF_FPG_1"/>
    <property type="match status" value="1"/>
</dbReference>
<dbReference type="InterPro" id="IPR015887">
    <property type="entry name" value="DNA_glyclase_Znf_dom_DNA_BS"/>
</dbReference>
<dbReference type="PANTHER" id="PTHR22993">
    <property type="entry name" value="FORMAMIDOPYRIMIDINE-DNA GLYCOSYLASE"/>
    <property type="match status" value="1"/>
</dbReference>
<feature type="binding site" evidence="15">
    <location>
        <position position="91"/>
    </location>
    <ligand>
        <name>DNA</name>
        <dbReference type="ChEBI" id="CHEBI:16991"/>
    </ligand>
</feature>
<dbReference type="PANTHER" id="PTHR22993:SF9">
    <property type="entry name" value="FORMAMIDOPYRIMIDINE-DNA GLYCOSYLASE"/>
    <property type="match status" value="1"/>
</dbReference>
<dbReference type="GO" id="GO:0006284">
    <property type="term" value="P:base-excision repair"/>
    <property type="evidence" value="ECO:0007669"/>
    <property type="project" value="InterPro"/>
</dbReference>
<evidence type="ECO:0000313" key="19">
    <source>
        <dbReference type="Proteomes" id="UP000318422"/>
    </source>
</evidence>
<dbReference type="SUPFAM" id="SSF57716">
    <property type="entry name" value="Glucocorticoid receptor-like (DNA-binding domain)"/>
    <property type="match status" value="1"/>
</dbReference>
<evidence type="ECO:0000256" key="5">
    <source>
        <dbReference type="ARBA" id="ARBA00022763"/>
    </source>
</evidence>
<comment type="catalytic activity">
    <reaction evidence="1 15">
        <text>Hydrolysis of DNA containing ring-opened 7-methylguanine residues, releasing 2,6-diamino-4-hydroxy-5-(N-methyl)formamidopyrimidine.</text>
        <dbReference type="EC" id="3.2.2.23"/>
    </reaction>
</comment>
<evidence type="ECO:0000256" key="10">
    <source>
        <dbReference type="ARBA" id="ARBA00023204"/>
    </source>
</evidence>